<accession>A0A382W2H2</accession>
<evidence type="ECO:0000313" key="3">
    <source>
        <dbReference type="EMBL" id="SVD52894.1"/>
    </source>
</evidence>
<feature type="region of interest" description="Disordered" evidence="1">
    <location>
        <begin position="146"/>
        <end position="207"/>
    </location>
</feature>
<dbReference type="AlphaFoldDB" id="A0A382W2H2"/>
<dbReference type="InterPro" id="IPR025154">
    <property type="entry name" value="Put_metallopeptidase_dom"/>
</dbReference>
<evidence type="ECO:0000259" key="2">
    <source>
        <dbReference type="Pfam" id="PF13203"/>
    </source>
</evidence>
<protein>
    <recommendedName>
        <fullName evidence="2">Putative metallopeptidase domain-containing protein</fullName>
    </recommendedName>
</protein>
<name>A0A382W2H2_9ZZZZ</name>
<sequence length="207" mass="23063">MEDAFFGHFLLSINREISEDGPTLWVRPSSDDKVLMGINPNFWTTELKKKNFRMGCIKHEVLHVVFKHLTRAQERSGGRRRYPNAKLFNIAADLVVNQYVESRWLIDGAVKLQSFPDLNLRKEMDVSYYYDKLDDFYKDQMDNLPQEAQSSSDLGESDGNGTGKCPNCGKEIGESGDESGGGSGDSEDEESGDESGGGSGDSEDEES</sequence>
<proteinExistence type="predicted"/>
<reference evidence="3" key="1">
    <citation type="submission" date="2018-05" db="EMBL/GenBank/DDBJ databases">
        <authorList>
            <person name="Lanie J.A."/>
            <person name="Ng W.-L."/>
            <person name="Kazmierczak K.M."/>
            <person name="Andrzejewski T.M."/>
            <person name="Davidsen T.M."/>
            <person name="Wayne K.J."/>
            <person name="Tettelin H."/>
            <person name="Glass J.I."/>
            <person name="Rusch D."/>
            <person name="Podicherti R."/>
            <person name="Tsui H.-C.T."/>
            <person name="Winkler M.E."/>
        </authorList>
    </citation>
    <scope>NUCLEOTIDE SEQUENCE</scope>
</reference>
<dbReference type="Pfam" id="PF13203">
    <property type="entry name" value="DUF2201_N"/>
    <property type="match status" value="1"/>
</dbReference>
<evidence type="ECO:0000256" key="1">
    <source>
        <dbReference type="SAM" id="MobiDB-lite"/>
    </source>
</evidence>
<feature type="non-terminal residue" evidence="3">
    <location>
        <position position="207"/>
    </location>
</feature>
<organism evidence="3">
    <name type="scientific">marine metagenome</name>
    <dbReference type="NCBI Taxonomy" id="408172"/>
    <lineage>
        <taxon>unclassified sequences</taxon>
        <taxon>metagenomes</taxon>
        <taxon>ecological metagenomes</taxon>
    </lineage>
</organism>
<feature type="domain" description="Putative metallopeptidase" evidence="2">
    <location>
        <begin position="4"/>
        <end position="189"/>
    </location>
</feature>
<dbReference type="EMBL" id="UINC01156465">
    <property type="protein sequence ID" value="SVD52894.1"/>
    <property type="molecule type" value="Genomic_DNA"/>
</dbReference>
<gene>
    <name evidence="3" type="ORF">METZ01_LOCUS405748</name>
</gene>